<feature type="domain" description="EIPR1-like beta-propeller" evidence="4">
    <location>
        <begin position="66"/>
        <end position="138"/>
    </location>
</feature>
<dbReference type="Pfam" id="PF23609">
    <property type="entry name" value="Beta-prop_EIPR1"/>
    <property type="match status" value="1"/>
</dbReference>
<dbReference type="PANTHER" id="PTHR14205:SF15">
    <property type="entry name" value="EARP AND GARP COMPLEX-INTERACTING PROTEIN 1"/>
    <property type="match status" value="1"/>
</dbReference>
<dbReference type="KEGG" id="dzi:111315253"/>
<dbReference type="OrthoDB" id="196957at2759"/>
<dbReference type="Proteomes" id="UP000515121">
    <property type="component" value="Unplaced"/>
</dbReference>
<evidence type="ECO:0000256" key="2">
    <source>
        <dbReference type="ARBA" id="ARBA00022737"/>
    </source>
</evidence>
<dbReference type="InterPro" id="IPR015943">
    <property type="entry name" value="WD40/YVTN_repeat-like_dom_sf"/>
</dbReference>
<evidence type="ECO:0000256" key="1">
    <source>
        <dbReference type="ARBA" id="ARBA00022574"/>
    </source>
</evidence>
<accession>A0A6P6B5X0</accession>
<organism evidence="5 6">
    <name type="scientific">Durio zibethinus</name>
    <name type="common">Durian</name>
    <dbReference type="NCBI Taxonomy" id="66656"/>
    <lineage>
        <taxon>Eukaryota</taxon>
        <taxon>Viridiplantae</taxon>
        <taxon>Streptophyta</taxon>
        <taxon>Embryophyta</taxon>
        <taxon>Tracheophyta</taxon>
        <taxon>Spermatophyta</taxon>
        <taxon>Magnoliopsida</taxon>
        <taxon>eudicotyledons</taxon>
        <taxon>Gunneridae</taxon>
        <taxon>Pentapetalae</taxon>
        <taxon>rosids</taxon>
        <taxon>malvids</taxon>
        <taxon>Malvales</taxon>
        <taxon>Malvaceae</taxon>
        <taxon>Helicteroideae</taxon>
        <taxon>Durio</taxon>
    </lineage>
</organism>
<gene>
    <name evidence="6" type="primary">LOC111315253</name>
</gene>
<name>A0A6P6B5X0_DURZI</name>
<dbReference type="RefSeq" id="XP_022772582.1">
    <property type="nucleotide sequence ID" value="XM_022916847.1"/>
</dbReference>
<evidence type="ECO:0000313" key="6">
    <source>
        <dbReference type="RefSeq" id="XP_022772582.1"/>
    </source>
</evidence>
<evidence type="ECO:0000313" key="5">
    <source>
        <dbReference type="Proteomes" id="UP000515121"/>
    </source>
</evidence>
<dbReference type="GO" id="GO:0016567">
    <property type="term" value="P:protein ubiquitination"/>
    <property type="evidence" value="ECO:0007669"/>
    <property type="project" value="TreeGrafter"/>
</dbReference>
<reference evidence="6" key="1">
    <citation type="submission" date="2025-08" db="UniProtKB">
        <authorList>
            <consortium name="RefSeq"/>
        </authorList>
    </citation>
    <scope>IDENTIFICATION</scope>
    <source>
        <tissue evidence="6">Fruit stalk</tissue>
    </source>
</reference>
<evidence type="ECO:0000256" key="3">
    <source>
        <dbReference type="SAM" id="MobiDB-lite"/>
    </source>
</evidence>
<dbReference type="InterPro" id="IPR059104">
    <property type="entry name" value="Beta-prop_EIPR1-like"/>
</dbReference>
<dbReference type="SUPFAM" id="SSF50978">
    <property type="entry name" value="WD40 repeat-like"/>
    <property type="match status" value="1"/>
</dbReference>
<keyword evidence="5" id="KW-1185">Reference proteome</keyword>
<dbReference type="InterPro" id="IPR036322">
    <property type="entry name" value="WD40_repeat_dom_sf"/>
</dbReference>
<feature type="region of interest" description="Disordered" evidence="3">
    <location>
        <begin position="148"/>
        <end position="179"/>
    </location>
</feature>
<dbReference type="InterPro" id="IPR040323">
    <property type="entry name" value="EIPR1"/>
</dbReference>
<dbReference type="GeneID" id="111315253"/>
<dbReference type="PANTHER" id="PTHR14205">
    <property type="entry name" value="WD-REPEAT PROTEIN"/>
    <property type="match status" value="1"/>
</dbReference>
<feature type="compositionally biased region" description="Polar residues" evidence="3">
    <location>
        <begin position="148"/>
        <end position="161"/>
    </location>
</feature>
<evidence type="ECO:0000259" key="4">
    <source>
        <dbReference type="Pfam" id="PF23609"/>
    </source>
</evidence>
<keyword evidence="1" id="KW-0853">WD repeat</keyword>
<proteinExistence type="predicted"/>
<protein>
    <submittedName>
        <fullName evidence="6">WD repeat-containing protein DWA2-like</fullName>
    </submittedName>
</protein>
<keyword evidence="2" id="KW-0677">Repeat</keyword>
<sequence length="179" mass="20388">MSLRSTDFLNRFLYWRILWGCNWQIPELHGKLNSPHLDELPPLMRMLILLWKPGRNLRCQLANAIERAHIHNANYDVKKKNMLVTAEDESGIHIWDLRKHKFPVKELPGHTWIWVVTCNPECNGLILSAGTDSTVNLWLAPASAGDESTSESIAESPTQQADPLHNSYGDYEDSVYGLA</sequence>
<dbReference type="AlphaFoldDB" id="A0A6P6B5X0"/>
<dbReference type="Gene3D" id="2.130.10.10">
    <property type="entry name" value="YVTN repeat-like/Quinoprotein amine dehydrogenase"/>
    <property type="match status" value="1"/>
</dbReference>